<evidence type="ECO:0000313" key="3">
    <source>
        <dbReference type="Proteomes" id="UP000004310"/>
    </source>
</evidence>
<dbReference type="EMBL" id="AATP01000001">
    <property type="protein sequence ID" value="EAU43162.1"/>
    <property type="molecule type" value="Genomic_DNA"/>
</dbReference>
<dbReference type="CDD" id="cd22231">
    <property type="entry name" value="RHH_NikR_HicB-like"/>
    <property type="match status" value="1"/>
</dbReference>
<sequence length="84" mass="9190">MSVTLPSKMVSFLEDEVRSGAYGTTSDAVAEALAEWIAARDAAARKKRLEEIRDKVAASLADPRPSVPIEEAFVRVRQNITSSR</sequence>
<organism evidence="2 3">
    <name type="scientific">Fulvimarina pelagi HTCC2506</name>
    <dbReference type="NCBI Taxonomy" id="314231"/>
    <lineage>
        <taxon>Bacteria</taxon>
        <taxon>Pseudomonadati</taxon>
        <taxon>Pseudomonadota</taxon>
        <taxon>Alphaproteobacteria</taxon>
        <taxon>Hyphomicrobiales</taxon>
        <taxon>Aurantimonadaceae</taxon>
        <taxon>Fulvimarina</taxon>
    </lineage>
</organism>
<evidence type="ECO:0000259" key="1">
    <source>
        <dbReference type="Pfam" id="PF21217"/>
    </source>
</evidence>
<dbReference type="HOGENOM" id="CLU_144805_4_0_5"/>
<evidence type="ECO:0000313" key="2">
    <source>
        <dbReference type="EMBL" id="EAU43162.1"/>
    </source>
</evidence>
<feature type="domain" description="Stability determinant" evidence="1">
    <location>
        <begin position="53"/>
        <end position="72"/>
    </location>
</feature>
<dbReference type="Pfam" id="PF21217">
    <property type="entry name" value="PaaA2"/>
    <property type="match status" value="1"/>
</dbReference>
<protein>
    <recommendedName>
        <fullName evidence="1">Stability determinant domain-containing protein</fullName>
    </recommendedName>
</protein>
<name>Q0G5A2_9HYPH</name>
<gene>
    <name evidence="2" type="ORF">FP2506_09971</name>
</gene>
<dbReference type="Gene3D" id="6.10.10.120">
    <property type="entry name" value="Antitoxin ParD1-like"/>
    <property type="match status" value="1"/>
</dbReference>
<comment type="caution">
    <text evidence="2">The sequence shown here is derived from an EMBL/GenBank/DDBJ whole genome shotgun (WGS) entry which is preliminary data.</text>
</comment>
<dbReference type="InterPro" id="IPR038296">
    <property type="entry name" value="ParD_sf"/>
</dbReference>
<proteinExistence type="predicted"/>
<keyword evidence="3" id="KW-1185">Reference proteome</keyword>
<dbReference type="AlphaFoldDB" id="Q0G5A2"/>
<dbReference type="Proteomes" id="UP000004310">
    <property type="component" value="Unassembled WGS sequence"/>
</dbReference>
<dbReference type="SUPFAM" id="SSF47598">
    <property type="entry name" value="Ribbon-helix-helix"/>
    <property type="match status" value="1"/>
</dbReference>
<dbReference type="InterPro" id="IPR048851">
    <property type="entry name" value="PaaA2_dom"/>
</dbReference>
<dbReference type="GO" id="GO:0006355">
    <property type="term" value="P:regulation of DNA-templated transcription"/>
    <property type="evidence" value="ECO:0007669"/>
    <property type="project" value="InterPro"/>
</dbReference>
<dbReference type="InterPro" id="IPR010985">
    <property type="entry name" value="Ribbon_hlx_hlx"/>
</dbReference>
<reference evidence="2 3" key="1">
    <citation type="journal article" date="2010" name="J. Bacteriol.">
        <title>Genome sequence of Fulvimarina pelagi HTCC2506T, a Mn(II)-oxidizing alphaproteobacterium possessing an aerobic anoxygenic photosynthetic gene cluster and Xanthorhodopsin.</title>
        <authorList>
            <person name="Kang I."/>
            <person name="Oh H.M."/>
            <person name="Lim S.I."/>
            <person name="Ferriera S."/>
            <person name="Giovannoni S.J."/>
            <person name="Cho J.C."/>
        </authorList>
    </citation>
    <scope>NUCLEOTIDE SEQUENCE [LARGE SCALE GENOMIC DNA]</scope>
    <source>
        <strain evidence="2 3">HTCC2506</strain>
    </source>
</reference>
<accession>Q0G5A2</accession>
<dbReference type="STRING" id="217511.GCA_001463845_00753"/>